<sequence>MADRDGNQAPNLPASFQLAGEGPEAGVVSSRIKRASDLALTTAAVRRRHHPTPPRVPSSSRSISVQRQTWRSTGGGQARRRNLTKSAQNRPSSSRSEQEKVADTEVEEAVAVAEDISYVTVGPMASEITPAANVRTRRKDIRMQQPLRT</sequence>
<feature type="region of interest" description="Disordered" evidence="1">
    <location>
        <begin position="130"/>
        <end position="149"/>
    </location>
</feature>
<evidence type="ECO:0000256" key="1">
    <source>
        <dbReference type="SAM" id="MobiDB-lite"/>
    </source>
</evidence>
<evidence type="ECO:0000313" key="2">
    <source>
        <dbReference type="EMBL" id="CAD8322464.1"/>
    </source>
</evidence>
<dbReference type="EMBL" id="HBED01041490">
    <property type="protein sequence ID" value="CAD8322464.1"/>
    <property type="molecule type" value="Transcribed_RNA"/>
</dbReference>
<gene>
    <name evidence="2" type="ORF">TDUB1175_LOCUS20881</name>
</gene>
<dbReference type="AlphaFoldDB" id="A0A7R9WG56"/>
<proteinExistence type="predicted"/>
<feature type="compositionally biased region" description="Polar residues" evidence="1">
    <location>
        <begin position="84"/>
        <end position="95"/>
    </location>
</feature>
<name>A0A7R9WG56_9STRA</name>
<reference evidence="2" key="1">
    <citation type="submission" date="2021-01" db="EMBL/GenBank/DDBJ databases">
        <authorList>
            <person name="Corre E."/>
            <person name="Pelletier E."/>
            <person name="Niang G."/>
            <person name="Scheremetjew M."/>
            <person name="Finn R."/>
            <person name="Kale V."/>
            <person name="Holt S."/>
            <person name="Cochrane G."/>
            <person name="Meng A."/>
            <person name="Brown T."/>
            <person name="Cohen L."/>
        </authorList>
    </citation>
    <scope>NUCLEOTIDE SEQUENCE</scope>
    <source>
        <strain evidence="2">CCMP147</strain>
    </source>
</reference>
<feature type="region of interest" description="Disordered" evidence="1">
    <location>
        <begin position="1"/>
        <end position="105"/>
    </location>
</feature>
<feature type="compositionally biased region" description="Low complexity" evidence="1">
    <location>
        <begin position="57"/>
        <end position="69"/>
    </location>
</feature>
<organism evidence="2">
    <name type="scientific">Pseudictyota dubia</name>
    <dbReference type="NCBI Taxonomy" id="2749911"/>
    <lineage>
        <taxon>Eukaryota</taxon>
        <taxon>Sar</taxon>
        <taxon>Stramenopiles</taxon>
        <taxon>Ochrophyta</taxon>
        <taxon>Bacillariophyta</taxon>
        <taxon>Mediophyceae</taxon>
        <taxon>Biddulphiophycidae</taxon>
        <taxon>Eupodiscales</taxon>
        <taxon>Odontellaceae</taxon>
        <taxon>Pseudictyota</taxon>
    </lineage>
</organism>
<protein>
    <submittedName>
        <fullName evidence="2">Uncharacterized protein</fullName>
    </submittedName>
</protein>
<accession>A0A7R9WG56</accession>